<dbReference type="EMBL" id="CAUYUJ010019383">
    <property type="protein sequence ID" value="CAK0890723.1"/>
    <property type="molecule type" value="Genomic_DNA"/>
</dbReference>
<feature type="domain" description="DEAD-box RNA helicase Q" evidence="7">
    <location>
        <begin position="49"/>
        <end position="77"/>
    </location>
</feature>
<dbReference type="PANTHER" id="PTHR47958">
    <property type="entry name" value="ATP-DEPENDENT RNA HELICASE DBP3"/>
    <property type="match status" value="1"/>
</dbReference>
<organism evidence="8 9">
    <name type="scientific">Prorocentrum cordatum</name>
    <dbReference type="NCBI Taxonomy" id="2364126"/>
    <lineage>
        <taxon>Eukaryota</taxon>
        <taxon>Sar</taxon>
        <taxon>Alveolata</taxon>
        <taxon>Dinophyceae</taxon>
        <taxon>Prorocentrales</taxon>
        <taxon>Prorocentraceae</taxon>
        <taxon>Prorocentrum</taxon>
    </lineage>
</organism>
<evidence type="ECO:0000256" key="6">
    <source>
        <dbReference type="SAM" id="MobiDB-lite"/>
    </source>
</evidence>
<feature type="short sequence motif" description="Q motif" evidence="5">
    <location>
        <begin position="49"/>
        <end position="77"/>
    </location>
</feature>
<sequence>DYKPVKTEFYQPHPEIESLSAEEVAGLRTHPGRPIQITPRRSACPSPATSFAHLGLPEAITACLRKAGYAQPTPIQSQALPAALSGRDVIGIAETGSGKTCAYLIPMVVHRTARSRRWGATTGPSAWPCAPRGSSPSRSRRRG</sequence>
<evidence type="ECO:0000313" key="9">
    <source>
        <dbReference type="Proteomes" id="UP001189429"/>
    </source>
</evidence>
<evidence type="ECO:0000256" key="3">
    <source>
        <dbReference type="ARBA" id="ARBA00022806"/>
    </source>
</evidence>
<feature type="region of interest" description="Disordered" evidence="6">
    <location>
        <begin position="118"/>
        <end position="143"/>
    </location>
</feature>
<dbReference type="Proteomes" id="UP001189429">
    <property type="component" value="Unassembled WGS sequence"/>
</dbReference>
<comment type="caution">
    <text evidence="8">The sequence shown here is derived from an EMBL/GenBank/DDBJ whole genome shotgun (WGS) entry which is preliminary data.</text>
</comment>
<reference evidence="8" key="1">
    <citation type="submission" date="2023-10" db="EMBL/GenBank/DDBJ databases">
        <authorList>
            <person name="Chen Y."/>
            <person name="Shah S."/>
            <person name="Dougan E. K."/>
            <person name="Thang M."/>
            <person name="Chan C."/>
        </authorList>
    </citation>
    <scope>NUCLEOTIDE SEQUENCE [LARGE SCALE GENOMIC DNA]</scope>
</reference>
<proteinExistence type="predicted"/>
<keyword evidence="9" id="KW-1185">Reference proteome</keyword>
<protein>
    <recommendedName>
        <fullName evidence="7">DEAD-box RNA helicase Q domain-containing protein</fullName>
    </recommendedName>
</protein>
<evidence type="ECO:0000256" key="1">
    <source>
        <dbReference type="ARBA" id="ARBA00022741"/>
    </source>
</evidence>
<feature type="non-terminal residue" evidence="8">
    <location>
        <position position="1"/>
    </location>
</feature>
<dbReference type="InterPro" id="IPR014014">
    <property type="entry name" value="RNA_helicase_DEAD_Q_motif"/>
</dbReference>
<keyword evidence="2" id="KW-0378">Hydrolase</keyword>
<evidence type="ECO:0000256" key="4">
    <source>
        <dbReference type="ARBA" id="ARBA00022840"/>
    </source>
</evidence>
<keyword evidence="4" id="KW-0067">ATP-binding</keyword>
<dbReference type="Gene3D" id="3.40.50.300">
    <property type="entry name" value="P-loop containing nucleotide triphosphate hydrolases"/>
    <property type="match status" value="1"/>
</dbReference>
<evidence type="ECO:0000256" key="5">
    <source>
        <dbReference type="PROSITE-ProRule" id="PRU00552"/>
    </source>
</evidence>
<keyword evidence="1" id="KW-0547">Nucleotide-binding</keyword>
<gene>
    <name evidence="8" type="ORF">PCOR1329_LOCUS70838</name>
</gene>
<name>A0ABN9WZ49_9DINO</name>
<accession>A0ABN9WZ49</accession>
<dbReference type="PROSITE" id="PS51195">
    <property type="entry name" value="Q_MOTIF"/>
    <property type="match status" value="1"/>
</dbReference>
<evidence type="ECO:0000259" key="7">
    <source>
        <dbReference type="PROSITE" id="PS51195"/>
    </source>
</evidence>
<evidence type="ECO:0000313" key="8">
    <source>
        <dbReference type="EMBL" id="CAK0890723.1"/>
    </source>
</evidence>
<dbReference type="SUPFAM" id="SSF52540">
    <property type="entry name" value="P-loop containing nucleoside triphosphate hydrolases"/>
    <property type="match status" value="1"/>
</dbReference>
<dbReference type="Pfam" id="PF00270">
    <property type="entry name" value="DEAD"/>
    <property type="match status" value="1"/>
</dbReference>
<dbReference type="InterPro" id="IPR011545">
    <property type="entry name" value="DEAD/DEAH_box_helicase_dom"/>
</dbReference>
<dbReference type="InterPro" id="IPR027417">
    <property type="entry name" value="P-loop_NTPase"/>
</dbReference>
<keyword evidence="3" id="KW-0347">Helicase</keyword>
<evidence type="ECO:0000256" key="2">
    <source>
        <dbReference type="ARBA" id="ARBA00022801"/>
    </source>
</evidence>